<reference evidence="1" key="2">
    <citation type="submission" date="2023-05" db="EMBL/GenBank/DDBJ databases">
        <authorList>
            <person name="Schelkunov M.I."/>
        </authorList>
    </citation>
    <scope>NUCLEOTIDE SEQUENCE</scope>
    <source>
        <strain evidence="1">Hsosn_3</strain>
        <tissue evidence="1">Leaf</tissue>
    </source>
</reference>
<proteinExistence type="predicted"/>
<accession>A0AAD8H6L0</accession>
<evidence type="ECO:0000313" key="2">
    <source>
        <dbReference type="Proteomes" id="UP001237642"/>
    </source>
</evidence>
<comment type="caution">
    <text evidence="1">The sequence shown here is derived from an EMBL/GenBank/DDBJ whole genome shotgun (WGS) entry which is preliminary data.</text>
</comment>
<protein>
    <submittedName>
        <fullName evidence="1">Uncharacterized protein</fullName>
    </submittedName>
</protein>
<sequence length="128" mass="15280">MYIVCIKNRSLRVVLYYDGAFVVSPHTGVRRYEAKKKMVKNNVEVKKLSVEEIKDMFSDVLGPLHWLYYFRNGITPTNGYKLLERYDQVLDWFIWQRDWVGVGVVRLHMYQEKLEDWGDPESEDEINA</sequence>
<dbReference type="EMBL" id="JAUIZM010000010">
    <property type="protein sequence ID" value="KAK1360599.1"/>
    <property type="molecule type" value="Genomic_DNA"/>
</dbReference>
<evidence type="ECO:0000313" key="1">
    <source>
        <dbReference type="EMBL" id="KAK1360599.1"/>
    </source>
</evidence>
<gene>
    <name evidence="1" type="ORF">POM88_045073</name>
</gene>
<reference evidence="1" key="1">
    <citation type="submission" date="2023-02" db="EMBL/GenBank/DDBJ databases">
        <title>Genome of toxic invasive species Heracleum sosnowskyi carries increased number of genes despite the absence of recent whole-genome duplications.</title>
        <authorList>
            <person name="Schelkunov M."/>
            <person name="Shtratnikova V."/>
            <person name="Makarenko M."/>
            <person name="Klepikova A."/>
            <person name="Omelchenko D."/>
            <person name="Novikova G."/>
            <person name="Obukhova E."/>
            <person name="Bogdanov V."/>
            <person name="Penin A."/>
            <person name="Logacheva M."/>
        </authorList>
    </citation>
    <scope>NUCLEOTIDE SEQUENCE</scope>
    <source>
        <strain evidence="1">Hsosn_3</strain>
        <tissue evidence="1">Leaf</tissue>
    </source>
</reference>
<organism evidence="1 2">
    <name type="scientific">Heracleum sosnowskyi</name>
    <dbReference type="NCBI Taxonomy" id="360622"/>
    <lineage>
        <taxon>Eukaryota</taxon>
        <taxon>Viridiplantae</taxon>
        <taxon>Streptophyta</taxon>
        <taxon>Embryophyta</taxon>
        <taxon>Tracheophyta</taxon>
        <taxon>Spermatophyta</taxon>
        <taxon>Magnoliopsida</taxon>
        <taxon>eudicotyledons</taxon>
        <taxon>Gunneridae</taxon>
        <taxon>Pentapetalae</taxon>
        <taxon>asterids</taxon>
        <taxon>campanulids</taxon>
        <taxon>Apiales</taxon>
        <taxon>Apiaceae</taxon>
        <taxon>Apioideae</taxon>
        <taxon>apioid superclade</taxon>
        <taxon>Tordylieae</taxon>
        <taxon>Tordyliinae</taxon>
        <taxon>Heracleum</taxon>
    </lineage>
</organism>
<dbReference type="Proteomes" id="UP001237642">
    <property type="component" value="Unassembled WGS sequence"/>
</dbReference>
<dbReference type="AlphaFoldDB" id="A0AAD8H6L0"/>
<name>A0AAD8H6L0_9APIA</name>
<keyword evidence="2" id="KW-1185">Reference proteome</keyword>